<gene>
    <name evidence="8 9" type="primary">LOC113210920</name>
</gene>
<dbReference type="OrthoDB" id="6329605at2759"/>
<evidence type="ECO:0000256" key="3">
    <source>
        <dbReference type="ARBA" id="ARBA00022989"/>
    </source>
</evidence>
<dbReference type="RefSeq" id="XP_026284901.2">
    <property type="nucleotide sequence ID" value="XM_026429116.2"/>
</dbReference>
<evidence type="ECO:0000313" key="9">
    <source>
        <dbReference type="RefSeq" id="XP_026284902.2"/>
    </source>
</evidence>
<comment type="subcellular location">
    <subcellularLocation>
        <location evidence="1">Membrane</location>
    </subcellularLocation>
</comment>
<dbReference type="PANTHER" id="PTHR16002:SF4">
    <property type="entry name" value="TMEM248_TMEM219 DOMAIN-CONTAINING PROTEIN"/>
    <property type="match status" value="1"/>
</dbReference>
<reference evidence="8 9" key="1">
    <citation type="submission" date="2025-04" db="UniProtKB">
        <authorList>
            <consortium name="RefSeq"/>
        </authorList>
    </citation>
    <scope>IDENTIFICATION</scope>
    <source>
        <tissue evidence="8 9">Whole organism</tissue>
    </source>
</reference>
<dbReference type="AlphaFoldDB" id="A0A6J1SVJ7"/>
<name>A0A6J1SVJ7_FRAOC</name>
<dbReference type="Proteomes" id="UP000504606">
    <property type="component" value="Unplaced"/>
</dbReference>
<evidence type="ECO:0000313" key="8">
    <source>
        <dbReference type="RefSeq" id="XP_026284901.2"/>
    </source>
</evidence>
<proteinExistence type="predicted"/>
<evidence type="ECO:0000313" key="7">
    <source>
        <dbReference type="Proteomes" id="UP000504606"/>
    </source>
</evidence>
<evidence type="ECO:0000256" key="4">
    <source>
        <dbReference type="ARBA" id="ARBA00023136"/>
    </source>
</evidence>
<dbReference type="GeneID" id="113210920"/>
<keyword evidence="4 5" id="KW-0472">Membrane</keyword>
<dbReference type="Pfam" id="PF14940">
    <property type="entry name" value="TMEM219"/>
    <property type="match status" value="1"/>
</dbReference>
<sequence length="296" mass="32847">MKTSLAGSLQAYVCARPPAVTFFLSVIGITLAVLLVAFNIQNMDVAYDLRLKEDWINLMDHLSKQKLCTNMSENNQSSLSTSTEVARLSNATFLPVKIKHLNVNQFSWLDWKSKPMAFVGNISLKGLKKSCDAEVKESENVTLILVIPSAGSVDSLDDVTSCVHFLGPSHLFLPTSLTSGVPSFVTSEICSHLNVSEQARNFYVLQDRSEMGQTEAKTNSKVCKIEDTITLSYDPKIYRPQVQLTEAEKLKIFSNLMLGVYFLLGFICALLLIAILQGRKLLITPRHTLLPSKETL</sequence>
<evidence type="ECO:0000259" key="6">
    <source>
        <dbReference type="Pfam" id="PF14940"/>
    </source>
</evidence>
<keyword evidence="7" id="KW-1185">Reference proteome</keyword>
<keyword evidence="3 5" id="KW-1133">Transmembrane helix</keyword>
<feature type="transmembrane region" description="Helical" evidence="5">
    <location>
        <begin position="20"/>
        <end position="40"/>
    </location>
</feature>
<evidence type="ECO:0000256" key="1">
    <source>
        <dbReference type="ARBA" id="ARBA00004370"/>
    </source>
</evidence>
<keyword evidence="2 5" id="KW-0812">Transmembrane</keyword>
<dbReference type="PANTHER" id="PTHR16002">
    <property type="entry name" value="TRANSMEMBRANE PROTEIN 248-LIKE"/>
    <property type="match status" value="1"/>
</dbReference>
<dbReference type="KEGG" id="foc:113210920"/>
<evidence type="ECO:0000256" key="5">
    <source>
        <dbReference type="SAM" id="Phobius"/>
    </source>
</evidence>
<organism evidence="7 9">
    <name type="scientific">Frankliniella occidentalis</name>
    <name type="common">Western flower thrips</name>
    <name type="synonym">Euthrips occidentalis</name>
    <dbReference type="NCBI Taxonomy" id="133901"/>
    <lineage>
        <taxon>Eukaryota</taxon>
        <taxon>Metazoa</taxon>
        <taxon>Ecdysozoa</taxon>
        <taxon>Arthropoda</taxon>
        <taxon>Hexapoda</taxon>
        <taxon>Insecta</taxon>
        <taxon>Pterygota</taxon>
        <taxon>Neoptera</taxon>
        <taxon>Paraneoptera</taxon>
        <taxon>Thysanoptera</taxon>
        <taxon>Terebrantia</taxon>
        <taxon>Thripoidea</taxon>
        <taxon>Thripidae</taxon>
        <taxon>Frankliniella</taxon>
    </lineage>
</organism>
<dbReference type="InterPro" id="IPR039493">
    <property type="entry name" value="TMEM248/TMEM219"/>
</dbReference>
<evidence type="ECO:0000256" key="2">
    <source>
        <dbReference type="ARBA" id="ARBA00022692"/>
    </source>
</evidence>
<accession>A0A6J1SVJ7</accession>
<protein>
    <submittedName>
        <fullName evidence="8 9">Uncharacterized protein LOC113210920 isoform X1</fullName>
    </submittedName>
</protein>
<feature type="domain" description="TMEM248/TMEM219" evidence="6">
    <location>
        <begin position="9"/>
        <end position="87"/>
    </location>
</feature>
<feature type="transmembrane region" description="Helical" evidence="5">
    <location>
        <begin position="256"/>
        <end position="276"/>
    </location>
</feature>
<dbReference type="InterPro" id="IPR039587">
    <property type="entry name" value="TMEM248/TMEM219_dom"/>
</dbReference>
<dbReference type="RefSeq" id="XP_026284902.2">
    <property type="nucleotide sequence ID" value="XM_026429117.2"/>
</dbReference>
<dbReference type="GO" id="GO:0016020">
    <property type="term" value="C:membrane"/>
    <property type="evidence" value="ECO:0007669"/>
    <property type="project" value="UniProtKB-SubCell"/>
</dbReference>